<comment type="caution">
    <text evidence="1">The sequence shown here is derived from an EMBL/GenBank/DDBJ whole genome shotgun (WGS) entry which is preliminary data.</text>
</comment>
<organism evidence="1">
    <name type="scientific">marine sediment metagenome</name>
    <dbReference type="NCBI Taxonomy" id="412755"/>
    <lineage>
        <taxon>unclassified sequences</taxon>
        <taxon>metagenomes</taxon>
        <taxon>ecological metagenomes</taxon>
    </lineage>
</organism>
<evidence type="ECO:0000313" key="1">
    <source>
        <dbReference type="EMBL" id="GAG32522.1"/>
    </source>
</evidence>
<accession>X0XAV3</accession>
<name>X0XAV3_9ZZZZ</name>
<sequence>MSWVGQATNGLCVIESEYQGVEVERTAIGEYTLRFQAGVVSPRTVLTPVTVATGLVFNNSPEIRFIDVGVINVNEIVVNTGLRNTGGVFTSDDLIQDPNNFMAVIGQRYQ</sequence>
<protein>
    <submittedName>
        <fullName evidence="1">Uncharacterized protein</fullName>
    </submittedName>
</protein>
<proteinExistence type="predicted"/>
<dbReference type="AlphaFoldDB" id="X0XAV3"/>
<dbReference type="EMBL" id="BARS01044101">
    <property type="protein sequence ID" value="GAG32522.1"/>
    <property type="molecule type" value="Genomic_DNA"/>
</dbReference>
<gene>
    <name evidence="1" type="ORF">S01H1_66677</name>
</gene>
<reference evidence="1" key="1">
    <citation type="journal article" date="2014" name="Front. Microbiol.">
        <title>High frequency of phylogenetically diverse reductive dehalogenase-homologous genes in deep subseafloor sedimentary metagenomes.</title>
        <authorList>
            <person name="Kawai M."/>
            <person name="Futagami T."/>
            <person name="Toyoda A."/>
            <person name="Takaki Y."/>
            <person name="Nishi S."/>
            <person name="Hori S."/>
            <person name="Arai W."/>
            <person name="Tsubouchi T."/>
            <person name="Morono Y."/>
            <person name="Uchiyama I."/>
            <person name="Ito T."/>
            <person name="Fujiyama A."/>
            <person name="Inagaki F."/>
            <person name="Takami H."/>
        </authorList>
    </citation>
    <scope>NUCLEOTIDE SEQUENCE</scope>
    <source>
        <strain evidence="1">Expedition CK06-06</strain>
    </source>
</reference>